<name>A9C2W2_DELAS</name>
<dbReference type="RefSeq" id="WP_012205946.1">
    <property type="nucleotide sequence ID" value="NC_010002.1"/>
</dbReference>
<accession>A9C2W2</accession>
<dbReference type="KEGG" id="dac:Daci_4135"/>
<dbReference type="HOGENOM" id="CLU_2878439_0_0_4"/>
<keyword evidence="2" id="KW-1185">Reference proteome</keyword>
<evidence type="ECO:0000313" key="1">
    <source>
        <dbReference type="EMBL" id="ABX36766.1"/>
    </source>
</evidence>
<reference evidence="1 2" key="1">
    <citation type="journal article" date="2004" name="Appl. Environ. Microbiol.">
        <title>Mineralization of individual congeners of linear alkylbenzenesulfonate by defined pairs of heterotrophic bacteria.</title>
        <authorList>
            <person name="Schleheck D."/>
            <person name="Knepper T.P."/>
            <person name="Fischer K."/>
            <person name="Cook A.M."/>
        </authorList>
    </citation>
    <scope>NUCLEOTIDE SEQUENCE [LARGE SCALE GENOMIC DNA]</scope>
    <source>
        <strain evidence="2">DSM 14801 / SPH-1</strain>
    </source>
</reference>
<dbReference type="EMBL" id="CP000884">
    <property type="protein sequence ID" value="ABX36766.1"/>
    <property type="molecule type" value="Genomic_DNA"/>
</dbReference>
<dbReference type="STRING" id="398578.Daci_4135"/>
<dbReference type="Proteomes" id="UP000000784">
    <property type="component" value="Chromosome"/>
</dbReference>
<gene>
    <name evidence="1" type="ordered locus">Daci_4135</name>
</gene>
<evidence type="ECO:0000313" key="2">
    <source>
        <dbReference type="Proteomes" id="UP000000784"/>
    </source>
</evidence>
<sequence length="63" mass="6623">MTTHTPAEIFGPADSDWNAKREQLQQAALLAAAELIAHTDAAGIDGLEGFGVSLSIRLTDTTN</sequence>
<proteinExistence type="predicted"/>
<reference evidence="2" key="2">
    <citation type="submission" date="2007-11" db="EMBL/GenBank/DDBJ databases">
        <title>Complete sequence of Delftia acidovorans DSM 14801 / SPH-1.</title>
        <authorList>
            <person name="Copeland A."/>
            <person name="Lucas S."/>
            <person name="Lapidus A."/>
            <person name="Barry K."/>
            <person name="Glavina del Rio T."/>
            <person name="Dalin E."/>
            <person name="Tice H."/>
            <person name="Pitluck S."/>
            <person name="Lowry S."/>
            <person name="Clum A."/>
            <person name="Schmutz J."/>
            <person name="Larimer F."/>
            <person name="Land M."/>
            <person name="Hauser L."/>
            <person name="Kyrpides N."/>
            <person name="Kim E."/>
            <person name="Schleheck D."/>
            <person name="Richardson P."/>
        </authorList>
    </citation>
    <scope>NUCLEOTIDE SEQUENCE [LARGE SCALE GENOMIC DNA]</scope>
    <source>
        <strain evidence="2">DSM 14801 / SPH-1</strain>
    </source>
</reference>
<dbReference type="AlphaFoldDB" id="A9C2W2"/>
<organism evidence="1 2">
    <name type="scientific">Delftia acidovorans (strain DSM 14801 / SPH-1)</name>
    <dbReference type="NCBI Taxonomy" id="398578"/>
    <lineage>
        <taxon>Bacteria</taxon>
        <taxon>Pseudomonadati</taxon>
        <taxon>Pseudomonadota</taxon>
        <taxon>Betaproteobacteria</taxon>
        <taxon>Burkholderiales</taxon>
        <taxon>Comamonadaceae</taxon>
        <taxon>Delftia</taxon>
    </lineage>
</organism>
<dbReference type="GeneID" id="24115199"/>
<protein>
    <submittedName>
        <fullName evidence="1">Uncharacterized protein</fullName>
    </submittedName>
</protein>